<name>A0ABU5F092_9BACT</name>
<proteinExistence type="predicted"/>
<reference evidence="2" key="1">
    <citation type="journal article" date="2023" name="Mar. Drugs">
        <title>Gemmata algarum, a Novel Planctomycete Isolated from an Algal Mat, Displays Antimicrobial Activity.</title>
        <authorList>
            <person name="Kumar G."/>
            <person name="Kallscheuer N."/>
            <person name="Kashif M."/>
            <person name="Ahamad S."/>
            <person name="Jagadeeshwari U."/>
            <person name="Pannikurungottu S."/>
            <person name="Haufschild T."/>
            <person name="Kabuu M."/>
            <person name="Sasikala C."/>
            <person name="Jogler C."/>
            <person name="Ramana C."/>
        </authorList>
    </citation>
    <scope>NUCLEOTIDE SEQUENCE [LARGE SCALE GENOMIC DNA]</scope>
    <source>
        <strain evidence="2">JC673</strain>
    </source>
</reference>
<gene>
    <name evidence="1" type="ORF">R5W23_001874</name>
</gene>
<evidence type="ECO:0000313" key="1">
    <source>
        <dbReference type="EMBL" id="MDY3560629.1"/>
    </source>
</evidence>
<dbReference type="Proteomes" id="UP001272242">
    <property type="component" value="Unassembled WGS sequence"/>
</dbReference>
<dbReference type="EMBL" id="JAXBLV010000180">
    <property type="protein sequence ID" value="MDY3560629.1"/>
    <property type="molecule type" value="Genomic_DNA"/>
</dbReference>
<sequence length="153" mass="16751">MRVFIAVAALTISCVTRGVYVDAPREFSAEDFLLPTHPLEVSSGKFEQWQREVAEKPGGITYTRVEYDKKVFWVTDTHNGIGNSYKKVAVYAPKKDGTFRRCLLADLQGAVNLAVAVDPETATLELREQANSDIKGAVVLSFNLKTASAGLSP</sequence>
<keyword evidence="2" id="KW-1185">Reference proteome</keyword>
<organism evidence="1 2">
    <name type="scientific">Gemmata algarum</name>
    <dbReference type="NCBI Taxonomy" id="2975278"/>
    <lineage>
        <taxon>Bacteria</taxon>
        <taxon>Pseudomonadati</taxon>
        <taxon>Planctomycetota</taxon>
        <taxon>Planctomycetia</taxon>
        <taxon>Gemmatales</taxon>
        <taxon>Gemmataceae</taxon>
        <taxon>Gemmata</taxon>
    </lineage>
</organism>
<evidence type="ECO:0000313" key="2">
    <source>
        <dbReference type="Proteomes" id="UP001272242"/>
    </source>
</evidence>
<comment type="caution">
    <text evidence="1">The sequence shown here is derived from an EMBL/GenBank/DDBJ whole genome shotgun (WGS) entry which is preliminary data.</text>
</comment>
<protein>
    <submittedName>
        <fullName evidence="1">Uncharacterized protein</fullName>
    </submittedName>
</protein>
<accession>A0ABU5F092</accession>
<dbReference type="RefSeq" id="WP_320687172.1">
    <property type="nucleotide sequence ID" value="NZ_JAXBLV010000180.1"/>
</dbReference>